<evidence type="ECO:0000313" key="2">
    <source>
        <dbReference type="Ensembl" id="ENSPANP00000054141.1"/>
    </source>
</evidence>
<dbReference type="AlphaFoldDB" id="A0A8I5NM63"/>
<sequence>MINVLQIISFILSLALLFSCHFDEKKFAIFFFLEMESRSVETGVQWCNLGSLKALPPRFMPFSCLSLLSSWDYRHEPPCLASLCIFFFFFFDLESHFVIQAGVQWHNLGLLKLPPPGIK</sequence>
<feature type="signal peptide" evidence="1">
    <location>
        <begin position="1"/>
        <end position="19"/>
    </location>
</feature>
<evidence type="ECO:0000256" key="1">
    <source>
        <dbReference type="SAM" id="SignalP"/>
    </source>
</evidence>
<reference evidence="2" key="2">
    <citation type="submission" date="2025-08" db="UniProtKB">
        <authorList>
            <consortium name="Ensembl"/>
        </authorList>
    </citation>
    <scope>IDENTIFICATION</scope>
</reference>
<organism evidence="2 3">
    <name type="scientific">Papio anubis</name>
    <name type="common">Olive baboon</name>
    <dbReference type="NCBI Taxonomy" id="9555"/>
    <lineage>
        <taxon>Eukaryota</taxon>
        <taxon>Metazoa</taxon>
        <taxon>Chordata</taxon>
        <taxon>Craniata</taxon>
        <taxon>Vertebrata</taxon>
        <taxon>Euteleostomi</taxon>
        <taxon>Mammalia</taxon>
        <taxon>Eutheria</taxon>
        <taxon>Euarchontoglires</taxon>
        <taxon>Primates</taxon>
        <taxon>Haplorrhini</taxon>
        <taxon>Catarrhini</taxon>
        <taxon>Cercopithecidae</taxon>
        <taxon>Cercopithecinae</taxon>
        <taxon>Papio</taxon>
    </lineage>
</organism>
<evidence type="ECO:0000313" key="3">
    <source>
        <dbReference type="Proteomes" id="UP000028761"/>
    </source>
</evidence>
<reference evidence="2 3" key="1">
    <citation type="submission" date="2012-03" db="EMBL/GenBank/DDBJ databases">
        <title>Whole Genome Assembly of Papio anubis.</title>
        <authorList>
            <person name="Liu Y.L."/>
            <person name="Abraham K.A."/>
            <person name="Akbar H.A."/>
            <person name="Ali S.A."/>
            <person name="Anosike U.A."/>
            <person name="Aqrawi P.A."/>
            <person name="Arias F.A."/>
            <person name="Attaway T.A."/>
            <person name="Awwad R.A."/>
            <person name="Babu C.B."/>
            <person name="Bandaranaike D.B."/>
            <person name="Battles P.B."/>
            <person name="Bell A.B."/>
            <person name="Beltran B.B."/>
            <person name="Berhane-Mersha D.B."/>
            <person name="Bess C.B."/>
            <person name="Bickham C.B."/>
            <person name="Bolden T.B."/>
            <person name="Carter K.C."/>
            <person name="Chau D.C."/>
            <person name="Chavez A.C."/>
            <person name="Clerc-Blankenburg K.C."/>
            <person name="Coyle M.C."/>
            <person name="Dao M.D."/>
            <person name="Davila M.L.D."/>
            <person name="Davy-Carroll L.D."/>
            <person name="Denson S.D."/>
            <person name="Dinh H.D."/>
            <person name="Fernandez S.F."/>
            <person name="Fernando P.F."/>
            <person name="Forbes L.F."/>
            <person name="Francis C.F."/>
            <person name="Francisco L.F."/>
            <person name="Fu Q.F."/>
            <person name="Garcia-Iii R.G."/>
            <person name="Garrett T.G."/>
            <person name="Gross S.G."/>
            <person name="Gubbala S.G."/>
            <person name="Hirani K.H."/>
            <person name="Hogues M.H."/>
            <person name="Hollins B.H."/>
            <person name="Jackson L.J."/>
            <person name="Javaid M.J."/>
            <person name="Jhangiani S.J."/>
            <person name="Johnson A.J."/>
            <person name="Johnson B.J."/>
            <person name="Jones J.J."/>
            <person name="Joshi V.J."/>
            <person name="Kalu J.K."/>
            <person name="Khan N.K."/>
            <person name="Korchina V.K."/>
            <person name="Kovar C.K."/>
            <person name="Lago L.L."/>
            <person name="Lara F.L."/>
            <person name="Le T.-K.L."/>
            <person name="Lee S.L."/>
            <person name="Legall-Iii F.L."/>
            <person name="Lemon S.L."/>
            <person name="Liu J.L."/>
            <person name="Liu Y.-S.L."/>
            <person name="Liyanage D.L."/>
            <person name="Lopez J.L."/>
            <person name="Lorensuhewa L.L."/>
            <person name="Mata R.M."/>
            <person name="Mathew T.M."/>
            <person name="Mercado C.M."/>
            <person name="Mercado I.M."/>
            <person name="Morales K.M."/>
            <person name="Morgan M.M."/>
            <person name="Munidasa M.M."/>
            <person name="Ngo D.N."/>
            <person name="Nguyen L.N."/>
            <person name="Nguyen T.N."/>
            <person name="Nguyen N.N."/>
            <person name="Obregon M.O."/>
            <person name="Okwuonu G.O."/>
            <person name="Ongeri F.O."/>
            <person name="Onwere C.O."/>
            <person name="Osifeso I.O."/>
            <person name="Parra A.P."/>
            <person name="Patil S.P."/>
            <person name="Perez A.P."/>
            <person name="Perez Y.P."/>
            <person name="Pham C.P."/>
            <person name="Pu L.-L.P."/>
            <person name="Puazo M.P."/>
            <person name="Quiroz J.Q."/>
            <person name="Rouhana J.R."/>
            <person name="Ruiz M.R."/>
            <person name="Ruiz S.-J.R."/>
            <person name="Saada N.S."/>
            <person name="Santibanez J.S."/>
            <person name="Scheel M.S."/>
            <person name="Schneider B.S."/>
            <person name="Simmons D.S."/>
            <person name="Sisson I.S."/>
            <person name="Tang L.-Y.T."/>
            <person name="Thornton R.T."/>
            <person name="Tisius J.T."/>
            <person name="Toledanes G.T."/>
            <person name="Trejos Z.T."/>
            <person name="Usmani K.U."/>
            <person name="Varghese R.V."/>
            <person name="Vattathil S.V."/>
            <person name="Vee V.V."/>
            <person name="Walker D.W."/>
            <person name="Weissenberger G.W."/>
            <person name="White C.W."/>
            <person name="Williams A.W."/>
            <person name="Woodworth J.W."/>
            <person name="Wright R.W."/>
            <person name="Zhu Y.Z."/>
            <person name="Han Y.H."/>
            <person name="Newsham I.N."/>
            <person name="Nazareth L.N."/>
            <person name="Worley K.W."/>
            <person name="Muzny D.M."/>
            <person name="Rogers J.R."/>
            <person name="Gibbs R.G."/>
        </authorList>
    </citation>
    <scope>NUCLEOTIDE SEQUENCE [LARGE SCALE GENOMIC DNA]</scope>
</reference>
<dbReference type="Ensembl" id="ENSPANT00000072722.1">
    <property type="protein sequence ID" value="ENSPANP00000054141.1"/>
    <property type="gene ID" value="ENSPANG00000048143.1"/>
</dbReference>
<dbReference type="GeneTree" id="ENSGT00940000167556"/>
<evidence type="ECO:0008006" key="4">
    <source>
        <dbReference type="Google" id="ProtNLM"/>
    </source>
</evidence>
<reference evidence="2" key="3">
    <citation type="submission" date="2025-09" db="UniProtKB">
        <authorList>
            <consortium name="Ensembl"/>
        </authorList>
    </citation>
    <scope>IDENTIFICATION</scope>
</reference>
<keyword evidence="1" id="KW-0732">Signal</keyword>
<feature type="chain" id="PRO_5035147681" description="Secreted protein" evidence="1">
    <location>
        <begin position="20"/>
        <end position="119"/>
    </location>
</feature>
<dbReference type="Proteomes" id="UP000028761">
    <property type="component" value="Chromosome 8"/>
</dbReference>
<name>A0A8I5NM63_PAPAN</name>
<protein>
    <recommendedName>
        <fullName evidence="4">Secreted protein</fullName>
    </recommendedName>
</protein>
<accession>A0A8I5NM63</accession>
<keyword evidence="3" id="KW-1185">Reference proteome</keyword>
<proteinExistence type="predicted"/>
<dbReference type="PANTHER" id="PTHR46254">
    <property type="entry name" value="PROTEIN GVQW1-RELATED"/>
    <property type="match status" value="1"/>
</dbReference>